<accession>A0ABQ9VIX5</accession>
<dbReference type="EMBL" id="JASSZA010000006">
    <property type="protein sequence ID" value="KAK2108578.1"/>
    <property type="molecule type" value="Genomic_DNA"/>
</dbReference>
<dbReference type="SUPFAM" id="SSF53187">
    <property type="entry name" value="Zn-dependent exopeptidases"/>
    <property type="match status" value="1"/>
</dbReference>
<evidence type="ECO:0000313" key="6">
    <source>
        <dbReference type="Proteomes" id="UP001266305"/>
    </source>
</evidence>
<feature type="domain" description="Peptidase M14" evidence="4">
    <location>
        <begin position="1"/>
        <end position="67"/>
    </location>
</feature>
<protein>
    <recommendedName>
        <fullName evidence="4">Peptidase M14 domain-containing protein</fullName>
    </recommendedName>
</protein>
<dbReference type="Proteomes" id="UP001266305">
    <property type="component" value="Unassembled WGS sequence"/>
</dbReference>
<dbReference type="Gene3D" id="3.40.630.10">
    <property type="entry name" value="Zn peptidases"/>
    <property type="match status" value="1"/>
</dbReference>
<evidence type="ECO:0000256" key="2">
    <source>
        <dbReference type="ARBA" id="ARBA00005988"/>
    </source>
</evidence>
<evidence type="ECO:0000313" key="5">
    <source>
        <dbReference type="EMBL" id="KAK2108578.1"/>
    </source>
</evidence>
<sequence length="67" mass="7370">IGASRNCQDETFCGTGPLSEPETKAVASFVESKQDDILCFLTIHSYGQLILTPYGYTKNKSSNHPEM</sequence>
<dbReference type="InterPro" id="IPR000834">
    <property type="entry name" value="Peptidase_M14"/>
</dbReference>
<organism evidence="5 6">
    <name type="scientific">Saguinus oedipus</name>
    <name type="common">Cotton-top tamarin</name>
    <name type="synonym">Oedipomidas oedipus</name>
    <dbReference type="NCBI Taxonomy" id="9490"/>
    <lineage>
        <taxon>Eukaryota</taxon>
        <taxon>Metazoa</taxon>
        <taxon>Chordata</taxon>
        <taxon>Craniata</taxon>
        <taxon>Vertebrata</taxon>
        <taxon>Euteleostomi</taxon>
        <taxon>Mammalia</taxon>
        <taxon>Eutheria</taxon>
        <taxon>Euarchontoglires</taxon>
        <taxon>Primates</taxon>
        <taxon>Haplorrhini</taxon>
        <taxon>Platyrrhini</taxon>
        <taxon>Cebidae</taxon>
        <taxon>Callitrichinae</taxon>
        <taxon>Saguinus</taxon>
    </lineage>
</organism>
<dbReference type="PANTHER" id="PTHR11705">
    <property type="entry name" value="PROTEASE FAMILY M14 CARBOXYPEPTIDASE A,B"/>
    <property type="match status" value="1"/>
</dbReference>
<comment type="similarity">
    <text evidence="2 3">Belongs to the peptidase M14 family.</text>
</comment>
<feature type="non-terminal residue" evidence="5">
    <location>
        <position position="1"/>
    </location>
</feature>
<feature type="non-terminal residue" evidence="5">
    <location>
        <position position="67"/>
    </location>
</feature>
<comment type="cofactor">
    <cofactor evidence="1">
        <name>Zn(2+)</name>
        <dbReference type="ChEBI" id="CHEBI:29105"/>
    </cofactor>
</comment>
<comment type="caution">
    <text evidence="3">Lacks conserved residue(s) required for the propagation of feature annotation.</text>
</comment>
<comment type="caution">
    <text evidence="5">The sequence shown here is derived from an EMBL/GenBank/DDBJ whole genome shotgun (WGS) entry which is preliminary data.</text>
</comment>
<name>A0ABQ9VIX5_SAGOE</name>
<evidence type="ECO:0000256" key="3">
    <source>
        <dbReference type="PROSITE-ProRule" id="PRU01379"/>
    </source>
</evidence>
<evidence type="ECO:0000256" key="1">
    <source>
        <dbReference type="ARBA" id="ARBA00001947"/>
    </source>
</evidence>
<reference evidence="5 6" key="1">
    <citation type="submission" date="2023-05" db="EMBL/GenBank/DDBJ databases">
        <title>B98-5 Cell Line De Novo Hybrid Assembly: An Optical Mapping Approach.</title>
        <authorList>
            <person name="Kananen K."/>
            <person name="Auerbach J.A."/>
            <person name="Kautto E."/>
            <person name="Blachly J.S."/>
        </authorList>
    </citation>
    <scope>NUCLEOTIDE SEQUENCE [LARGE SCALE GENOMIC DNA]</scope>
    <source>
        <strain evidence="5">B95-8</strain>
        <tissue evidence="5">Cell line</tissue>
    </source>
</reference>
<evidence type="ECO:0000259" key="4">
    <source>
        <dbReference type="PROSITE" id="PS52035"/>
    </source>
</evidence>
<gene>
    <name evidence="5" type="ORF">P7K49_013743</name>
</gene>
<dbReference type="Pfam" id="PF00246">
    <property type="entry name" value="Peptidase_M14"/>
    <property type="match status" value="1"/>
</dbReference>
<proteinExistence type="inferred from homology"/>
<dbReference type="PANTHER" id="PTHR11705:SF19">
    <property type="entry name" value="CARBOXYPEPTIDASE O"/>
    <property type="match status" value="1"/>
</dbReference>
<keyword evidence="6" id="KW-1185">Reference proteome</keyword>
<dbReference type="PROSITE" id="PS52035">
    <property type="entry name" value="PEPTIDASE_M14"/>
    <property type="match status" value="1"/>
</dbReference>